<gene>
    <name evidence="3" type="ORF">METZ01_LOCUS414202</name>
</gene>
<organism evidence="3">
    <name type="scientific">marine metagenome</name>
    <dbReference type="NCBI Taxonomy" id="408172"/>
    <lineage>
        <taxon>unclassified sequences</taxon>
        <taxon>metagenomes</taxon>
        <taxon>ecological metagenomes</taxon>
    </lineage>
</organism>
<dbReference type="SUPFAM" id="SSF53850">
    <property type="entry name" value="Periplasmic binding protein-like II"/>
    <property type="match status" value="1"/>
</dbReference>
<protein>
    <recommendedName>
        <fullName evidence="2">Solute-binding protein family 5 domain-containing protein</fullName>
    </recommendedName>
</protein>
<reference evidence="3" key="1">
    <citation type="submission" date="2018-05" db="EMBL/GenBank/DDBJ databases">
        <authorList>
            <person name="Lanie J.A."/>
            <person name="Ng W.-L."/>
            <person name="Kazmierczak K.M."/>
            <person name="Andrzejewski T.M."/>
            <person name="Davidsen T.M."/>
            <person name="Wayne K.J."/>
            <person name="Tettelin H."/>
            <person name="Glass J.I."/>
            <person name="Rusch D."/>
            <person name="Podicherti R."/>
            <person name="Tsui H.-C.T."/>
            <person name="Winkler M.E."/>
        </authorList>
    </citation>
    <scope>NUCLEOTIDE SEQUENCE</scope>
</reference>
<dbReference type="GO" id="GO:1904680">
    <property type="term" value="F:peptide transmembrane transporter activity"/>
    <property type="evidence" value="ECO:0007669"/>
    <property type="project" value="TreeGrafter"/>
</dbReference>
<sequence>ANNIKTANTLLDLAGWKMKADGIRSKNGKPMVIKLVLSSPLFQRIVEPYKNNLKRIGLNLDIKVVQIAKYEEILRNFNYDMIVANYPQSRSPGNEQRSMWSSEAERTPGSRNYMGIKNPAIDELINAIVEAQSRKELVNNIQAMDRILTHQFYIVPNWYIPYDRIVYWNKFSRPNTNPSQSLIINNILEWWWLDQNKTIALKKARASGFTLQ</sequence>
<dbReference type="PANTHER" id="PTHR30290">
    <property type="entry name" value="PERIPLASMIC BINDING COMPONENT OF ABC TRANSPORTER"/>
    <property type="match status" value="1"/>
</dbReference>
<feature type="domain" description="Solute-binding protein family 5" evidence="2">
    <location>
        <begin position="3"/>
        <end position="104"/>
    </location>
</feature>
<dbReference type="Gene3D" id="3.10.105.10">
    <property type="entry name" value="Dipeptide-binding Protein, Domain 3"/>
    <property type="match status" value="1"/>
</dbReference>
<proteinExistence type="predicted"/>
<dbReference type="GO" id="GO:0042884">
    <property type="term" value="P:microcin transport"/>
    <property type="evidence" value="ECO:0007669"/>
    <property type="project" value="TreeGrafter"/>
</dbReference>
<evidence type="ECO:0000313" key="3">
    <source>
        <dbReference type="EMBL" id="SVD61348.1"/>
    </source>
</evidence>
<dbReference type="AlphaFoldDB" id="A0A382WSZ5"/>
<dbReference type="InterPro" id="IPR000914">
    <property type="entry name" value="SBP_5_dom"/>
</dbReference>
<dbReference type="PANTHER" id="PTHR30290:SF64">
    <property type="entry name" value="ABC TRANSPORTER PERIPLASMIC BINDING PROTEIN"/>
    <property type="match status" value="1"/>
</dbReference>
<dbReference type="InterPro" id="IPR039424">
    <property type="entry name" value="SBP_5"/>
</dbReference>
<name>A0A382WSZ5_9ZZZZ</name>
<evidence type="ECO:0000259" key="2">
    <source>
        <dbReference type="Pfam" id="PF00496"/>
    </source>
</evidence>
<accession>A0A382WSZ5</accession>
<dbReference type="GO" id="GO:0030288">
    <property type="term" value="C:outer membrane-bounded periplasmic space"/>
    <property type="evidence" value="ECO:0007669"/>
    <property type="project" value="TreeGrafter"/>
</dbReference>
<dbReference type="Pfam" id="PF00496">
    <property type="entry name" value="SBP_bac_5"/>
    <property type="match status" value="1"/>
</dbReference>
<feature type="non-terminal residue" evidence="3">
    <location>
        <position position="1"/>
    </location>
</feature>
<evidence type="ECO:0000256" key="1">
    <source>
        <dbReference type="ARBA" id="ARBA00022729"/>
    </source>
</evidence>
<keyword evidence="1" id="KW-0732">Signal</keyword>
<dbReference type="GO" id="GO:0015833">
    <property type="term" value="P:peptide transport"/>
    <property type="evidence" value="ECO:0007669"/>
    <property type="project" value="TreeGrafter"/>
</dbReference>
<dbReference type="EMBL" id="UINC01161895">
    <property type="protein sequence ID" value="SVD61348.1"/>
    <property type="molecule type" value="Genomic_DNA"/>
</dbReference>